<dbReference type="PROSITE" id="PS50887">
    <property type="entry name" value="GGDEF"/>
    <property type="match status" value="1"/>
</dbReference>
<protein>
    <submittedName>
        <fullName evidence="5">Diguanylate cyclase (GGDEF) domain-containing protein</fullName>
    </submittedName>
</protein>
<gene>
    <name evidence="5" type="ORF">SAMN02745190_02267</name>
</gene>
<keyword evidence="2" id="KW-1133">Transmembrane helix</keyword>
<dbReference type="GO" id="GO:1902201">
    <property type="term" value="P:negative regulation of bacterial-type flagellum-dependent cell motility"/>
    <property type="evidence" value="ECO:0007669"/>
    <property type="project" value="TreeGrafter"/>
</dbReference>
<reference evidence="5 6" key="1">
    <citation type="submission" date="2016-11" db="EMBL/GenBank/DDBJ databases">
        <authorList>
            <person name="Jaros S."/>
            <person name="Januszkiewicz K."/>
            <person name="Wedrychowicz H."/>
        </authorList>
    </citation>
    <scope>NUCLEOTIDE SEQUENCE [LARGE SCALE GENOMIC DNA]</scope>
    <source>
        <strain evidence="5 6">DSM 10502</strain>
    </source>
</reference>
<evidence type="ECO:0000259" key="4">
    <source>
        <dbReference type="PROSITE" id="PS50887"/>
    </source>
</evidence>
<dbReference type="Proteomes" id="UP000184404">
    <property type="component" value="Unassembled WGS sequence"/>
</dbReference>
<keyword evidence="6" id="KW-1185">Reference proteome</keyword>
<dbReference type="InterPro" id="IPR000160">
    <property type="entry name" value="GGDEF_dom"/>
</dbReference>
<feature type="chain" id="PRO_5012951400" evidence="3">
    <location>
        <begin position="25"/>
        <end position="724"/>
    </location>
</feature>
<organism evidence="5 6">
    <name type="scientific">Schwartzia succinivorans DSM 10502</name>
    <dbReference type="NCBI Taxonomy" id="1123243"/>
    <lineage>
        <taxon>Bacteria</taxon>
        <taxon>Bacillati</taxon>
        <taxon>Bacillota</taxon>
        <taxon>Negativicutes</taxon>
        <taxon>Selenomonadales</taxon>
        <taxon>Selenomonadaceae</taxon>
        <taxon>Schwartzia</taxon>
    </lineage>
</organism>
<dbReference type="SMART" id="SM00267">
    <property type="entry name" value="GGDEF"/>
    <property type="match status" value="1"/>
</dbReference>
<dbReference type="OrthoDB" id="9810305at2"/>
<evidence type="ECO:0000313" key="5">
    <source>
        <dbReference type="EMBL" id="SHF27604.1"/>
    </source>
</evidence>
<dbReference type="STRING" id="1123243.SAMN02745190_02267"/>
<evidence type="ECO:0000256" key="1">
    <source>
        <dbReference type="SAM" id="Coils"/>
    </source>
</evidence>
<dbReference type="InterPro" id="IPR050469">
    <property type="entry name" value="Diguanylate_Cyclase"/>
</dbReference>
<dbReference type="NCBIfam" id="TIGR00254">
    <property type="entry name" value="GGDEF"/>
    <property type="match status" value="1"/>
</dbReference>
<dbReference type="SUPFAM" id="SSF55073">
    <property type="entry name" value="Nucleotide cyclase"/>
    <property type="match status" value="1"/>
</dbReference>
<evidence type="ECO:0000256" key="2">
    <source>
        <dbReference type="SAM" id="Phobius"/>
    </source>
</evidence>
<dbReference type="EMBL" id="FQUG01000011">
    <property type="protein sequence ID" value="SHF27604.1"/>
    <property type="molecule type" value="Genomic_DNA"/>
</dbReference>
<evidence type="ECO:0000313" key="6">
    <source>
        <dbReference type="Proteomes" id="UP000184404"/>
    </source>
</evidence>
<dbReference type="InterPro" id="IPR043128">
    <property type="entry name" value="Rev_trsase/Diguanyl_cyclase"/>
</dbReference>
<accession>A0A1M5ABT6</accession>
<dbReference type="PANTHER" id="PTHR45138:SF9">
    <property type="entry name" value="DIGUANYLATE CYCLASE DGCM-RELATED"/>
    <property type="match status" value="1"/>
</dbReference>
<feature type="signal peptide" evidence="3">
    <location>
        <begin position="1"/>
        <end position="24"/>
    </location>
</feature>
<keyword evidence="2" id="KW-0812">Transmembrane</keyword>
<dbReference type="PANTHER" id="PTHR45138">
    <property type="entry name" value="REGULATORY COMPONENTS OF SENSORY TRANSDUCTION SYSTEM"/>
    <property type="match status" value="1"/>
</dbReference>
<dbReference type="CDD" id="cd01949">
    <property type="entry name" value="GGDEF"/>
    <property type="match status" value="1"/>
</dbReference>
<name>A0A1M5ABT6_9FIRM</name>
<dbReference type="InterPro" id="IPR029787">
    <property type="entry name" value="Nucleotide_cyclase"/>
</dbReference>
<feature type="domain" description="GGDEF" evidence="4">
    <location>
        <begin position="589"/>
        <end position="720"/>
    </location>
</feature>
<dbReference type="GO" id="GO:0005886">
    <property type="term" value="C:plasma membrane"/>
    <property type="evidence" value="ECO:0007669"/>
    <property type="project" value="TreeGrafter"/>
</dbReference>
<dbReference type="SUPFAM" id="SSF53850">
    <property type="entry name" value="Periplasmic binding protein-like II"/>
    <property type="match status" value="2"/>
</dbReference>
<evidence type="ECO:0000256" key="3">
    <source>
        <dbReference type="SAM" id="SignalP"/>
    </source>
</evidence>
<keyword evidence="3" id="KW-0732">Signal</keyword>
<dbReference type="RefSeq" id="WP_072936378.1">
    <property type="nucleotide sequence ID" value="NZ_FQUG01000011.1"/>
</dbReference>
<feature type="coiled-coil region" evidence="1">
    <location>
        <begin position="521"/>
        <end position="559"/>
    </location>
</feature>
<dbReference type="Pfam" id="PF00990">
    <property type="entry name" value="GGDEF"/>
    <property type="match status" value="1"/>
</dbReference>
<proteinExistence type="predicted"/>
<sequence>MRRIFLCMALFLAFFYALIPFAEAERQTINIGFVQNTVDETVESRKLLRAYTASYLDEITRKTKWRYAIKDIPPEDAKRMLEEGSVDFIVPVTESSAARGDGFIFSSGFSSYGLLSLYTGKDNTALDVEDKKTMQGCRIGMLDIEDYKIKFSYIVKKSEWDVRQIFYPDSEQMMKDLRAGVIDAVLDDGSHIIDNERWLLDIDVVQQQFMTVSDKRSLMDEMNNAILDSEILNPSFETEIEKEYLDPVLRHIVRYTENDRAYAEEAPTLRVVFMPYVPPLFDLRFEKGEPWGIYVDLLKTISRDTGLRFEFIEAKDEDEADRMMRDGEVDLIPAVYQNFRVPEGAAFTNTARNEAFVLVVRRGISLEDCAGGMIAVPRIFPGVVDFMKQRFPDSEIVEYNLASDCMKAVEFGDVTCAFVPAALIHYYSSTALRPDIDMIYSARIKVPVGIGVSPYADRRLLPLLNTALLRVSPEQMEHIIEKNSEPEVSVRYIVQKYPISVTLVVMIFSFLLGLGVFILYRAKEEKKQNAVLREKNRAMEEALARIRSLKEARDYYKQDAETDKLTGLLNKGTLHEEAKKALSEMSKKDSAILFITDLDHFKELNDSEGHQCGDEVLAAYAGLLGEIFPQAKALGRFGGDEFMGLLVNMTREEFLAGIKRLMTETRKIIAGGKNAGVSVSIGAVEALHGHRRYSEIFNEADQELYAVKNSTRDALSFDGKMYRF</sequence>
<keyword evidence="1" id="KW-0175">Coiled coil</keyword>
<dbReference type="InterPro" id="IPR001638">
    <property type="entry name" value="Solute-binding_3/MltF_N"/>
</dbReference>
<dbReference type="GO" id="GO:0043709">
    <property type="term" value="P:cell adhesion involved in single-species biofilm formation"/>
    <property type="evidence" value="ECO:0007669"/>
    <property type="project" value="TreeGrafter"/>
</dbReference>
<dbReference type="Gene3D" id="3.40.190.10">
    <property type="entry name" value="Periplasmic binding protein-like II"/>
    <property type="match status" value="4"/>
</dbReference>
<dbReference type="Gene3D" id="3.30.70.270">
    <property type="match status" value="1"/>
</dbReference>
<feature type="transmembrane region" description="Helical" evidence="2">
    <location>
        <begin position="497"/>
        <end position="520"/>
    </location>
</feature>
<dbReference type="GO" id="GO:0052621">
    <property type="term" value="F:diguanylate cyclase activity"/>
    <property type="evidence" value="ECO:0007669"/>
    <property type="project" value="TreeGrafter"/>
</dbReference>
<keyword evidence="2" id="KW-0472">Membrane</keyword>
<dbReference type="SMART" id="SM00062">
    <property type="entry name" value="PBPb"/>
    <property type="match status" value="1"/>
</dbReference>
<dbReference type="AlphaFoldDB" id="A0A1M5ABT6"/>